<feature type="transmembrane region" description="Helical" evidence="5">
    <location>
        <begin position="245"/>
        <end position="266"/>
    </location>
</feature>
<dbReference type="AlphaFoldDB" id="A0A150FVK2"/>
<organism evidence="7 8">
    <name type="scientific">Gonium pectorale</name>
    <name type="common">Green alga</name>
    <dbReference type="NCBI Taxonomy" id="33097"/>
    <lineage>
        <taxon>Eukaryota</taxon>
        <taxon>Viridiplantae</taxon>
        <taxon>Chlorophyta</taxon>
        <taxon>core chlorophytes</taxon>
        <taxon>Chlorophyceae</taxon>
        <taxon>CS clade</taxon>
        <taxon>Chlamydomonadales</taxon>
        <taxon>Volvocaceae</taxon>
        <taxon>Gonium</taxon>
    </lineage>
</organism>
<dbReference type="EMBL" id="LSYV01000342">
    <property type="protein sequence ID" value="KXZ41644.1"/>
    <property type="molecule type" value="Genomic_DNA"/>
</dbReference>
<dbReference type="InterPro" id="IPR050186">
    <property type="entry name" value="TPT_transporter"/>
</dbReference>
<evidence type="ECO:0000256" key="2">
    <source>
        <dbReference type="ARBA" id="ARBA00022692"/>
    </source>
</evidence>
<protein>
    <recommendedName>
        <fullName evidence="6">Sugar phosphate transporter domain-containing protein</fullName>
    </recommendedName>
</protein>
<feature type="transmembrane region" description="Helical" evidence="5">
    <location>
        <begin position="200"/>
        <end position="218"/>
    </location>
</feature>
<comment type="subcellular location">
    <subcellularLocation>
        <location evidence="1">Membrane</location>
        <topology evidence="1">Multi-pass membrane protein</topology>
    </subcellularLocation>
</comment>
<feature type="transmembrane region" description="Helical" evidence="5">
    <location>
        <begin position="120"/>
        <end position="139"/>
    </location>
</feature>
<dbReference type="GO" id="GO:0016020">
    <property type="term" value="C:membrane"/>
    <property type="evidence" value="ECO:0007669"/>
    <property type="project" value="UniProtKB-SubCell"/>
</dbReference>
<comment type="caution">
    <text evidence="7">The sequence shown here is derived from an EMBL/GenBank/DDBJ whole genome shotgun (WGS) entry which is preliminary data.</text>
</comment>
<evidence type="ECO:0000313" key="7">
    <source>
        <dbReference type="EMBL" id="KXZ41644.1"/>
    </source>
</evidence>
<dbReference type="PANTHER" id="PTHR11132">
    <property type="entry name" value="SOLUTE CARRIER FAMILY 35"/>
    <property type="match status" value="1"/>
</dbReference>
<reference evidence="8" key="1">
    <citation type="journal article" date="2016" name="Nat. Commun.">
        <title>The Gonium pectorale genome demonstrates co-option of cell cycle regulation during the evolution of multicellularity.</title>
        <authorList>
            <person name="Hanschen E.R."/>
            <person name="Marriage T.N."/>
            <person name="Ferris P.J."/>
            <person name="Hamaji T."/>
            <person name="Toyoda A."/>
            <person name="Fujiyama A."/>
            <person name="Neme R."/>
            <person name="Noguchi H."/>
            <person name="Minakuchi Y."/>
            <person name="Suzuki M."/>
            <person name="Kawai-Toyooka H."/>
            <person name="Smith D.R."/>
            <person name="Sparks H."/>
            <person name="Anderson J."/>
            <person name="Bakaric R."/>
            <person name="Luria V."/>
            <person name="Karger A."/>
            <person name="Kirschner M.W."/>
            <person name="Durand P.M."/>
            <person name="Michod R.E."/>
            <person name="Nozaki H."/>
            <person name="Olson B.J."/>
        </authorList>
    </citation>
    <scope>NUCLEOTIDE SEQUENCE [LARGE SCALE GENOMIC DNA]</scope>
    <source>
        <strain evidence="8">NIES-2863</strain>
    </source>
</reference>
<evidence type="ECO:0000256" key="1">
    <source>
        <dbReference type="ARBA" id="ARBA00004141"/>
    </source>
</evidence>
<feature type="transmembrane region" description="Helical" evidence="5">
    <location>
        <begin position="27"/>
        <end position="49"/>
    </location>
</feature>
<dbReference type="Proteomes" id="UP000075714">
    <property type="component" value="Unassembled WGS sequence"/>
</dbReference>
<evidence type="ECO:0000259" key="6">
    <source>
        <dbReference type="Pfam" id="PF03151"/>
    </source>
</evidence>
<feature type="transmembrane region" description="Helical" evidence="5">
    <location>
        <begin position="145"/>
        <end position="164"/>
    </location>
</feature>
<keyword evidence="4 5" id="KW-0472">Membrane</keyword>
<dbReference type="Pfam" id="PF03151">
    <property type="entry name" value="TPT"/>
    <property type="match status" value="1"/>
</dbReference>
<evidence type="ECO:0000256" key="4">
    <source>
        <dbReference type="ARBA" id="ARBA00023136"/>
    </source>
</evidence>
<evidence type="ECO:0000313" key="8">
    <source>
        <dbReference type="Proteomes" id="UP000075714"/>
    </source>
</evidence>
<accession>A0A150FVK2</accession>
<feature type="transmembrane region" description="Helical" evidence="5">
    <location>
        <begin position="273"/>
        <end position="295"/>
    </location>
</feature>
<keyword evidence="2 5" id="KW-0812">Transmembrane</keyword>
<evidence type="ECO:0000256" key="3">
    <source>
        <dbReference type="ARBA" id="ARBA00022989"/>
    </source>
</evidence>
<name>A0A150FVK2_GONPE</name>
<feature type="domain" description="Sugar phosphate transporter" evidence="6">
    <location>
        <begin position="14"/>
        <end position="318"/>
    </location>
</feature>
<sequence>MWRQLGVAVLYGGVSVAVNFINKYAVIVFPLPAALMTAKMLTTLILVALGAKGGMFQLPPPSWERALVHAPITFVSVGHGLLSLWSLCSLNVPVYSTLKRTSPVMVLAAKAVMNRRLPDAPTAISVLMLVGGCILTGAGDLDFNPAGYALALVCAALQAAYTLLAERRKHVVAATDKQQQAVQTDDYEKMRRSATTAVEVLFYIGAIGSPVVAAVFTLSGEAVSRPGLGHALQQLRRHMPDNRSLAAWLLLTASAETALTGCMVLCATSTSALTTTVVGALKNVATVALGCVLLGGVKATWVLAVGISLNIVGGVWYSALKAPA</sequence>
<dbReference type="InterPro" id="IPR004853">
    <property type="entry name" value="Sugar_P_trans_dom"/>
</dbReference>
<dbReference type="OrthoDB" id="537747at2759"/>
<evidence type="ECO:0000256" key="5">
    <source>
        <dbReference type="SAM" id="Phobius"/>
    </source>
</evidence>
<proteinExistence type="predicted"/>
<gene>
    <name evidence="7" type="ORF">GPECTOR_344g90</name>
</gene>
<feature type="transmembrane region" description="Helical" evidence="5">
    <location>
        <begin position="301"/>
        <end position="320"/>
    </location>
</feature>
<keyword evidence="8" id="KW-1185">Reference proteome</keyword>
<keyword evidence="3 5" id="KW-1133">Transmembrane helix</keyword>